<accession>A0ABV4HYD2</accession>
<sequence>MPLPTRAERPPPAIRRLPALPAVLLAPVLCLSTVASAQEASVTDLDAVQVVGRAQTLYKVEDSTTATRTPTPLEWVPQSVQVLPRELIDDQAARQVTDLYRSISGLNFFSYAGVTLRGFRQENVLYDGLRGDPYAGFSVPQLFDIERVEVLKGPAGALYGGGDPGGVINYITRKPQRDPQTSVELRVGNDDFVAGSFQSTGPLAGNERLRYRVGVYGEEEDPFRWNTDNRVRMGDVAAALDVGATGTLTLKLTDIAQDQAGNRLRGVPADDNGNFLADRRWNHNEASDFLDMDARIALATYAASPTDALDVDVSARWFENDERQQYHEPWGLIDRDGDGTAEWMTRQFRDQARHVEGLAANANGVWRTRAGGLDHTVLFGVDGYREDNDFEGRTAHSDVAGGNVPGVDLFAPVYGLTSGADYTFDPWRITRNRGTRYGGYLQDQVELTQRWQLLAGLRWDGFEDEDRVNGGRVDGHDLSWRLGSTYALIEGVNAYANVASGFRPQSTGNQNPAAGGPFDPERSRQWELGLKTALAGGRVTLNSALYRIERSNVLQATGESIDGVNQLAPLGLVRSEGFELDVLADVTARWVVSAAYAYNDARVLDAGANGITNSVGDRFANAPQNTFGLWTRYELPALLSSVGFGVDYVDERLSIDGQRVKPYTVYDLSWQTDWNGWHFQANVKNLFDKVYAASGFIERTGHFPGEPRRLYLQARYTF</sequence>
<evidence type="ECO:0000256" key="3">
    <source>
        <dbReference type="ARBA" id="ARBA00022448"/>
    </source>
</evidence>
<feature type="domain" description="TonB-dependent receptor plug" evidence="19">
    <location>
        <begin position="76"/>
        <end position="167"/>
    </location>
</feature>
<evidence type="ECO:0000259" key="18">
    <source>
        <dbReference type="Pfam" id="PF00593"/>
    </source>
</evidence>
<keyword evidence="13 14" id="KW-0998">Cell outer membrane</keyword>
<keyword evidence="6 14" id="KW-0812">Transmembrane</keyword>
<dbReference type="InterPro" id="IPR010917">
    <property type="entry name" value="TonB_rcpt_CS"/>
</dbReference>
<feature type="signal peptide" evidence="17">
    <location>
        <begin position="1"/>
        <end position="37"/>
    </location>
</feature>
<evidence type="ECO:0000256" key="5">
    <source>
        <dbReference type="ARBA" id="ARBA00022496"/>
    </source>
</evidence>
<evidence type="ECO:0000259" key="19">
    <source>
        <dbReference type="Pfam" id="PF07715"/>
    </source>
</evidence>
<dbReference type="Gene3D" id="2.40.170.20">
    <property type="entry name" value="TonB-dependent receptor, beta-barrel domain"/>
    <property type="match status" value="1"/>
</dbReference>
<evidence type="ECO:0000256" key="4">
    <source>
        <dbReference type="ARBA" id="ARBA00022452"/>
    </source>
</evidence>
<comment type="similarity">
    <text evidence="2 14 16">Belongs to the TonB-dependent receptor family.</text>
</comment>
<dbReference type="RefSeq" id="WP_370565648.1">
    <property type="nucleotide sequence ID" value="NZ_JBFWIB010000021.1"/>
</dbReference>
<evidence type="ECO:0000256" key="2">
    <source>
        <dbReference type="ARBA" id="ARBA00009810"/>
    </source>
</evidence>
<dbReference type="InterPro" id="IPR010105">
    <property type="entry name" value="TonB_sidphr_rcpt"/>
</dbReference>
<protein>
    <submittedName>
        <fullName evidence="20">TonB-dependent siderophore receptor</fullName>
    </submittedName>
</protein>
<dbReference type="Proteomes" id="UP001566331">
    <property type="component" value="Unassembled WGS sequence"/>
</dbReference>
<evidence type="ECO:0000256" key="15">
    <source>
        <dbReference type="PROSITE-ProRule" id="PRU10144"/>
    </source>
</evidence>
<dbReference type="Pfam" id="PF00593">
    <property type="entry name" value="TonB_dep_Rec_b-barrel"/>
    <property type="match status" value="1"/>
</dbReference>
<dbReference type="SUPFAM" id="SSF56935">
    <property type="entry name" value="Porins"/>
    <property type="match status" value="1"/>
</dbReference>
<evidence type="ECO:0000256" key="6">
    <source>
        <dbReference type="ARBA" id="ARBA00022692"/>
    </source>
</evidence>
<evidence type="ECO:0000256" key="14">
    <source>
        <dbReference type="PROSITE-ProRule" id="PRU01360"/>
    </source>
</evidence>
<dbReference type="CDD" id="cd01347">
    <property type="entry name" value="ligand_gated_channel"/>
    <property type="match status" value="1"/>
</dbReference>
<evidence type="ECO:0000256" key="17">
    <source>
        <dbReference type="SAM" id="SignalP"/>
    </source>
</evidence>
<keyword evidence="21" id="KW-1185">Reference proteome</keyword>
<organism evidence="20 21">
    <name type="scientific">Luteimonas salinilitoris</name>
    <dbReference type="NCBI Taxonomy" id="3237697"/>
    <lineage>
        <taxon>Bacteria</taxon>
        <taxon>Pseudomonadati</taxon>
        <taxon>Pseudomonadota</taxon>
        <taxon>Gammaproteobacteria</taxon>
        <taxon>Lysobacterales</taxon>
        <taxon>Lysobacteraceae</taxon>
        <taxon>Luteimonas</taxon>
    </lineage>
</organism>
<dbReference type="NCBIfam" id="TIGR01783">
    <property type="entry name" value="TonB-siderophor"/>
    <property type="match status" value="1"/>
</dbReference>
<dbReference type="InterPro" id="IPR000531">
    <property type="entry name" value="Beta-barrel_TonB"/>
</dbReference>
<comment type="caution">
    <text evidence="20">The sequence shown here is derived from an EMBL/GenBank/DDBJ whole genome shotgun (WGS) entry which is preliminary data.</text>
</comment>
<dbReference type="PANTHER" id="PTHR32552">
    <property type="entry name" value="FERRICHROME IRON RECEPTOR-RELATED"/>
    <property type="match status" value="1"/>
</dbReference>
<gene>
    <name evidence="20" type="ORF">AB6713_17325</name>
</gene>
<keyword evidence="9" id="KW-0406">Ion transport</keyword>
<keyword evidence="11 14" id="KW-0472">Membrane</keyword>
<dbReference type="InterPro" id="IPR036942">
    <property type="entry name" value="Beta-barrel_TonB_sf"/>
</dbReference>
<feature type="short sequence motif" description="TonB C-terminal box" evidence="15">
    <location>
        <begin position="701"/>
        <end position="718"/>
    </location>
</feature>
<evidence type="ECO:0000313" key="21">
    <source>
        <dbReference type="Proteomes" id="UP001566331"/>
    </source>
</evidence>
<dbReference type="PROSITE" id="PS52016">
    <property type="entry name" value="TONB_DEPENDENT_REC_3"/>
    <property type="match status" value="1"/>
</dbReference>
<name>A0ABV4HYD2_9GAMM</name>
<keyword evidence="3 14" id="KW-0813">Transport</keyword>
<comment type="subcellular location">
    <subcellularLocation>
        <location evidence="1 14">Cell outer membrane</location>
        <topology evidence="1 14">Multi-pass membrane protein</topology>
    </subcellularLocation>
</comment>
<dbReference type="InterPro" id="IPR012910">
    <property type="entry name" value="Plug_dom"/>
</dbReference>
<evidence type="ECO:0000256" key="10">
    <source>
        <dbReference type="ARBA" id="ARBA00023077"/>
    </source>
</evidence>
<keyword evidence="12 20" id="KW-0675">Receptor</keyword>
<proteinExistence type="inferred from homology"/>
<feature type="chain" id="PRO_5046869326" evidence="17">
    <location>
        <begin position="38"/>
        <end position="718"/>
    </location>
</feature>
<evidence type="ECO:0000256" key="11">
    <source>
        <dbReference type="ARBA" id="ARBA00023136"/>
    </source>
</evidence>
<evidence type="ECO:0000256" key="1">
    <source>
        <dbReference type="ARBA" id="ARBA00004571"/>
    </source>
</evidence>
<keyword evidence="8" id="KW-0408">Iron</keyword>
<keyword evidence="5" id="KW-0410">Iron transport</keyword>
<feature type="domain" description="TonB-dependent receptor-like beta-barrel" evidence="18">
    <location>
        <begin position="258"/>
        <end position="686"/>
    </location>
</feature>
<keyword evidence="7 17" id="KW-0732">Signal</keyword>
<dbReference type="InterPro" id="IPR037066">
    <property type="entry name" value="Plug_dom_sf"/>
</dbReference>
<evidence type="ECO:0000313" key="20">
    <source>
        <dbReference type="EMBL" id="MEZ0476360.1"/>
    </source>
</evidence>
<dbReference type="Pfam" id="PF07715">
    <property type="entry name" value="Plug"/>
    <property type="match status" value="1"/>
</dbReference>
<evidence type="ECO:0000256" key="12">
    <source>
        <dbReference type="ARBA" id="ARBA00023170"/>
    </source>
</evidence>
<evidence type="ECO:0000256" key="8">
    <source>
        <dbReference type="ARBA" id="ARBA00023004"/>
    </source>
</evidence>
<dbReference type="EMBL" id="JBFWIC010000033">
    <property type="protein sequence ID" value="MEZ0476360.1"/>
    <property type="molecule type" value="Genomic_DNA"/>
</dbReference>
<dbReference type="PANTHER" id="PTHR32552:SF68">
    <property type="entry name" value="FERRICHROME OUTER MEMBRANE TRANSPORTER_PHAGE RECEPTOR"/>
    <property type="match status" value="1"/>
</dbReference>
<keyword evidence="4 14" id="KW-1134">Transmembrane beta strand</keyword>
<evidence type="ECO:0000256" key="7">
    <source>
        <dbReference type="ARBA" id="ARBA00022729"/>
    </source>
</evidence>
<reference evidence="20 21" key="1">
    <citation type="submission" date="2024-07" db="EMBL/GenBank/DDBJ databases">
        <title>Luteimonas salilacus sp. nov., isolated from the shore soil of Salt Lake in Tibet of China.</title>
        <authorList>
            <person name="Zhang X."/>
            <person name="Li A."/>
        </authorList>
    </citation>
    <scope>NUCLEOTIDE SEQUENCE [LARGE SCALE GENOMIC DNA]</scope>
    <source>
        <strain evidence="20 21">B3-2-R+30</strain>
    </source>
</reference>
<dbReference type="PROSITE" id="PS01156">
    <property type="entry name" value="TONB_DEPENDENT_REC_2"/>
    <property type="match status" value="1"/>
</dbReference>
<keyword evidence="10 16" id="KW-0798">TonB box</keyword>
<dbReference type="InterPro" id="IPR039426">
    <property type="entry name" value="TonB-dep_rcpt-like"/>
</dbReference>
<evidence type="ECO:0000256" key="16">
    <source>
        <dbReference type="RuleBase" id="RU003357"/>
    </source>
</evidence>
<evidence type="ECO:0000256" key="13">
    <source>
        <dbReference type="ARBA" id="ARBA00023237"/>
    </source>
</evidence>
<evidence type="ECO:0000256" key="9">
    <source>
        <dbReference type="ARBA" id="ARBA00023065"/>
    </source>
</evidence>
<dbReference type="Gene3D" id="2.170.130.10">
    <property type="entry name" value="TonB-dependent receptor, plug domain"/>
    <property type="match status" value="1"/>
</dbReference>